<proteinExistence type="predicted"/>
<dbReference type="Proteomes" id="UP000053424">
    <property type="component" value="Unassembled WGS sequence"/>
</dbReference>
<evidence type="ECO:0000256" key="1">
    <source>
        <dbReference type="SAM" id="MobiDB-lite"/>
    </source>
</evidence>
<keyword evidence="3" id="KW-1185">Reference proteome</keyword>
<dbReference type="HOGENOM" id="CLU_2038358_0_0_1"/>
<gene>
    <name evidence="2" type="ORF">M413DRAFT_350929</name>
</gene>
<name>A0A0C2XBG1_HEBCY</name>
<organism evidence="2 3">
    <name type="scientific">Hebeloma cylindrosporum</name>
    <dbReference type="NCBI Taxonomy" id="76867"/>
    <lineage>
        <taxon>Eukaryota</taxon>
        <taxon>Fungi</taxon>
        <taxon>Dikarya</taxon>
        <taxon>Basidiomycota</taxon>
        <taxon>Agaricomycotina</taxon>
        <taxon>Agaricomycetes</taxon>
        <taxon>Agaricomycetidae</taxon>
        <taxon>Agaricales</taxon>
        <taxon>Agaricineae</taxon>
        <taxon>Hymenogastraceae</taxon>
        <taxon>Hebeloma</taxon>
    </lineage>
</organism>
<dbReference type="AlphaFoldDB" id="A0A0C2XBG1"/>
<accession>A0A0C2XBG1</accession>
<evidence type="ECO:0000313" key="2">
    <source>
        <dbReference type="EMBL" id="KIM35288.1"/>
    </source>
</evidence>
<sequence>MEPGWVWAKWRNGCGSTFGSTLYANGMGHSTICLTVDPGSQWMDEPGEDEMNSGSLSSRSSEQMLETRQVILGTRPTLDLMEAGSSKRKRKPSRQKGDEWRKIIERTRRTLGSEEDEGLQS</sequence>
<evidence type="ECO:0000313" key="3">
    <source>
        <dbReference type="Proteomes" id="UP000053424"/>
    </source>
</evidence>
<feature type="compositionally biased region" description="Polar residues" evidence="1">
    <location>
        <begin position="52"/>
        <end position="66"/>
    </location>
</feature>
<feature type="region of interest" description="Disordered" evidence="1">
    <location>
        <begin position="40"/>
        <end position="121"/>
    </location>
</feature>
<reference evidence="2 3" key="1">
    <citation type="submission" date="2014-04" db="EMBL/GenBank/DDBJ databases">
        <authorList>
            <consortium name="DOE Joint Genome Institute"/>
            <person name="Kuo A."/>
            <person name="Gay G."/>
            <person name="Dore J."/>
            <person name="Kohler A."/>
            <person name="Nagy L.G."/>
            <person name="Floudas D."/>
            <person name="Copeland A."/>
            <person name="Barry K.W."/>
            <person name="Cichocki N."/>
            <person name="Veneault-Fourrey C."/>
            <person name="LaButti K."/>
            <person name="Lindquist E.A."/>
            <person name="Lipzen A."/>
            <person name="Lundell T."/>
            <person name="Morin E."/>
            <person name="Murat C."/>
            <person name="Sun H."/>
            <person name="Tunlid A."/>
            <person name="Henrissat B."/>
            <person name="Grigoriev I.V."/>
            <person name="Hibbett D.S."/>
            <person name="Martin F."/>
            <person name="Nordberg H.P."/>
            <person name="Cantor M.N."/>
            <person name="Hua S.X."/>
        </authorList>
    </citation>
    <scope>NUCLEOTIDE SEQUENCE [LARGE SCALE GENOMIC DNA]</scope>
    <source>
        <strain evidence="3">h7</strain>
    </source>
</reference>
<reference evidence="3" key="2">
    <citation type="submission" date="2015-01" db="EMBL/GenBank/DDBJ databases">
        <title>Evolutionary Origins and Diversification of the Mycorrhizal Mutualists.</title>
        <authorList>
            <consortium name="DOE Joint Genome Institute"/>
            <consortium name="Mycorrhizal Genomics Consortium"/>
            <person name="Kohler A."/>
            <person name="Kuo A."/>
            <person name="Nagy L.G."/>
            <person name="Floudas D."/>
            <person name="Copeland A."/>
            <person name="Barry K.W."/>
            <person name="Cichocki N."/>
            <person name="Veneault-Fourrey C."/>
            <person name="LaButti K."/>
            <person name="Lindquist E.A."/>
            <person name="Lipzen A."/>
            <person name="Lundell T."/>
            <person name="Morin E."/>
            <person name="Murat C."/>
            <person name="Riley R."/>
            <person name="Ohm R."/>
            <person name="Sun H."/>
            <person name="Tunlid A."/>
            <person name="Henrissat B."/>
            <person name="Grigoriev I.V."/>
            <person name="Hibbett D.S."/>
            <person name="Martin F."/>
        </authorList>
    </citation>
    <scope>NUCLEOTIDE SEQUENCE [LARGE SCALE GENOMIC DNA]</scope>
    <source>
        <strain evidence="3">h7</strain>
    </source>
</reference>
<feature type="compositionally biased region" description="Basic and acidic residues" evidence="1">
    <location>
        <begin position="95"/>
        <end position="112"/>
    </location>
</feature>
<dbReference type="EMBL" id="KN831824">
    <property type="protein sequence ID" value="KIM35288.1"/>
    <property type="molecule type" value="Genomic_DNA"/>
</dbReference>
<protein>
    <submittedName>
        <fullName evidence="2">Uncharacterized protein</fullName>
    </submittedName>
</protein>